<comment type="catalytic activity">
    <reaction evidence="1">
        <text>Release of N-terminal proline from a peptide.</text>
        <dbReference type="EC" id="3.4.11.5"/>
    </reaction>
</comment>
<dbReference type="Pfam" id="PF00561">
    <property type="entry name" value="Abhydrolase_1"/>
    <property type="match status" value="1"/>
</dbReference>
<organism evidence="10 11">
    <name type="scientific">Rhodococcus erythropolis</name>
    <name type="common">Arthrobacter picolinophilus</name>
    <dbReference type="NCBI Taxonomy" id="1833"/>
    <lineage>
        <taxon>Bacteria</taxon>
        <taxon>Bacillati</taxon>
        <taxon>Actinomycetota</taxon>
        <taxon>Actinomycetes</taxon>
        <taxon>Mycobacteriales</taxon>
        <taxon>Nocardiaceae</taxon>
        <taxon>Rhodococcus</taxon>
        <taxon>Rhodococcus erythropolis group</taxon>
    </lineage>
</organism>
<dbReference type="PIRSF" id="PIRSF005539">
    <property type="entry name" value="Pept_S33_TRI_F1"/>
    <property type="match status" value="1"/>
</dbReference>
<dbReference type="InterPro" id="IPR000073">
    <property type="entry name" value="AB_hydrolase_1"/>
</dbReference>
<name>A0AAX3ZXU2_RHOER</name>
<dbReference type="PANTHER" id="PTHR43194">
    <property type="entry name" value="HYDROLASE ALPHA/BETA FOLD FAMILY"/>
    <property type="match status" value="1"/>
</dbReference>
<dbReference type="RefSeq" id="WP_134999166.1">
    <property type="nucleotide sequence ID" value="NZ_CP124545.1"/>
</dbReference>
<feature type="domain" description="AB hydrolase-1" evidence="9">
    <location>
        <begin position="33"/>
        <end position="283"/>
    </location>
</feature>
<evidence type="ECO:0000256" key="4">
    <source>
        <dbReference type="ARBA" id="ARBA00021843"/>
    </source>
</evidence>
<dbReference type="EMBL" id="CP124545">
    <property type="protein sequence ID" value="WMN01815.1"/>
    <property type="molecule type" value="Genomic_DNA"/>
</dbReference>
<evidence type="ECO:0000259" key="9">
    <source>
        <dbReference type="Pfam" id="PF00561"/>
    </source>
</evidence>
<evidence type="ECO:0000256" key="7">
    <source>
        <dbReference type="PIRNR" id="PIRNR005539"/>
    </source>
</evidence>
<dbReference type="NCBIfam" id="TIGR01250">
    <property type="entry name" value="pro_imino_pep_2"/>
    <property type="match status" value="1"/>
</dbReference>
<comment type="similarity">
    <text evidence="2 7">Belongs to the peptidase S33 family.</text>
</comment>
<evidence type="ECO:0000256" key="1">
    <source>
        <dbReference type="ARBA" id="ARBA00001585"/>
    </source>
</evidence>
<dbReference type="GO" id="GO:0004177">
    <property type="term" value="F:aminopeptidase activity"/>
    <property type="evidence" value="ECO:0007669"/>
    <property type="project" value="UniProtKB-EC"/>
</dbReference>
<dbReference type="PRINTS" id="PR00793">
    <property type="entry name" value="PROAMNOPTASE"/>
</dbReference>
<evidence type="ECO:0000256" key="3">
    <source>
        <dbReference type="ARBA" id="ARBA00012568"/>
    </source>
</evidence>
<protein>
    <recommendedName>
        <fullName evidence="4">Proline iminopeptidase</fullName>
        <ecNumber evidence="3">3.4.11.5</ecNumber>
    </recommendedName>
    <alternativeName>
        <fullName evidence="6">Prolyl aminopeptidase</fullName>
    </alternativeName>
</protein>
<dbReference type="PANTHER" id="PTHR43194:SF2">
    <property type="entry name" value="PEROXISOMAL MEMBRANE PROTEIN LPX1"/>
    <property type="match status" value="1"/>
</dbReference>
<gene>
    <name evidence="10" type="ORF">QIE55_31450</name>
</gene>
<dbReference type="AlphaFoldDB" id="A0AAX3ZXU2"/>
<feature type="active site" evidence="8">
    <location>
        <position position="250"/>
    </location>
</feature>
<feature type="active site" description="Proton donor" evidence="8">
    <location>
        <position position="277"/>
    </location>
</feature>
<sequence length="300" mass="34222">MHTVEESVVGFEQWSTYYRWTAESEEPQERGRPLLVLHGGPGCTHDYLVSLCDLVNDNRSVIHYDQLGNGRSTHMSEAPYDFWTVDLFLRELENLISELGIGEYDLLGQSWGGMLAAEHALRRPPGLRNLVIANSPASMQDWMDAAAELRSALPLEVQEALLRNEHAGTTDSQEYRAAMSEFYDRHVCRSIPTPPEVAATFEWIDTDPTVYHTMNGPSEFHVIGSLRNWSVKERLSRIQTRTLVINGAYDEATDRSVEPFVREISGARWVRFEHSSHMPHIEERELFMKVVADFLDGKDT</sequence>
<proteinExistence type="inferred from homology"/>
<dbReference type="Proteomes" id="UP001230933">
    <property type="component" value="Chromosome"/>
</dbReference>
<dbReference type="EC" id="3.4.11.5" evidence="3"/>
<evidence type="ECO:0000256" key="8">
    <source>
        <dbReference type="PIRSR" id="PIRSR005539-1"/>
    </source>
</evidence>
<evidence type="ECO:0000256" key="6">
    <source>
        <dbReference type="ARBA" id="ARBA00029605"/>
    </source>
</evidence>
<dbReference type="InterPro" id="IPR005945">
    <property type="entry name" value="Pro_imino_pep"/>
</dbReference>
<dbReference type="InterPro" id="IPR050228">
    <property type="entry name" value="Carboxylesterase_BioH"/>
</dbReference>
<dbReference type="InterPro" id="IPR002410">
    <property type="entry name" value="Peptidase_S33"/>
</dbReference>
<dbReference type="SUPFAM" id="SSF53474">
    <property type="entry name" value="alpha/beta-Hydrolases"/>
    <property type="match status" value="1"/>
</dbReference>
<dbReference type="Gene3D" id="3.40.50.1820">
    <property type="entry name" value="alpha/beta hydrolase"/>
    <property type="match status" value="1"/>
</dbReference>
<reference evidence="10" key="1">
    <citation type="submission" date="2023-08" db="EMBL/GenBank/DDBJ databases">
        <title>Isolation and Characterization of Rhodococcus erythropolis MGMM8.</title>
        <authorList>
            <person name="Diabankana R.G.C."/>
            <person name="Afordoanyi D.M."/>
            <person name="Validov S.Z."/>
        </authorList>
    </citation>
    <scope>NUCLEOTIDE SEQUENCE</scope>
    <source>
        <strain evidence="10">MGMM8</strain>
    </source>
</reference>
<accession>A0AAX3ZXU2</accession>
<evidence type="ECO:0000313" key="10">
    <source>
        <dbReference type="EMBL" id="WMN01815.1"/>
    </source>
</evidence>
<evidence type="ECO:0000313" key="11">
    <source>
        <dbReference type="Proteomes" id="UP001230933"/>
    </source>
</evidence>
<dbReference type="InterPro" id="IPR029058">
    <property type="entry name" value="AB_hydrolase_fold"/>
</dbReference>
<dbReference type="GO" id="GO:0006508">
    <property type="term" value="P:proteolysis"/>
    <property type="evidence" value="ECO:0007669"/>
    <property type="project" value="InterPro"/>
</dbReference>
<evidence type="ECO:0000256" key="2">
    <source>
        <dbReference type="ARBA" id="ARBA00010088"/>
    </source>
</evidence>
<keyword evidence="5 7" id="KW-0378">Hydrolase</keyword>
<feature type="active site" description="Nucleophile" evidence="8">
    <location>
        <position position="110"/>
    </location>
</feature>
<evidence type="ECO:0000256" key="5">
    <source>
        <dbReference type="ARBA" id="ARBA00022801"/>
    </source>
</evidence>